<reference evidence="1 2" key="1">
    <citation type="submission" date="2021-03" db="EMBL/GenBank/DDBJ databases">
        <title>novel species isolated from a fishpond in China.</title>
        <authorList>
            <person name="Lu H."/>
            <person name="Cai Z."/>
        </authorList>
    </citation>
    <scope>NUCLEOTIDE SEQUENCE [LARGE SCALE GENOMIC DNA]</scope>
    <source>
        <strain evidence="1 2">YJ13C</strain>
    </source>
</reference>
<dbReference type="EMBL" id="JAFKCU010000003">
    <property type="protein sequence ID" value="MBN7816791.1"/>
    <property type="molecule type" value="Genomic_DNA"/>
</dbReference>
<gene>
    <name evidence="1" type="ORF">J0A69_15185</name>
</gene>
<evidence type="ECO:0000313" key="2">
    <source>
        <dbReference type="Proteomes" id="UP000664480"/>
    </source>
</evidence>
<dbReference type="Proteomes" id="UP000664480">
    <property type="component" value="Unassembled WGS sequence"/>
</dbReference>
<proteinExistence type="predicted"/>
<organism evidence="1 2">
    <name type="scientific">Algoriphagus pacificus</name>
    <dbReference type="NCBI Taxonomy" id="2811234"/>
    <lineage>
        <taxon>Bacteria</taxon>
        <taxon>Pseudomonadati</taxon>
        <taxon>Bacteroidota</taxon>
        <taxon>Cytophagia</taxon>
        <taxon>Cytophagales</taxon>
        <taxon>Cyclobacteriaceae</taxon>
        <taxon>Algoriphagus</taxon>
    </lineage>
</organism>
<accession>A0ABS3CJY0</accession>
<name>A0ABS3CJY0_9BACT</name>
<dbReference type="RefSeq" id="WP_206587704.1">
    <property type="nucleotide sequence ID" value="NZ_JAFKCU010000003.1"/>
</dbReference>
<evidence type="ECO:0000313" key="1">
    <source>
        <dbReference type="EMBL" id="MBN7816791.1"/>
    </source>
</evidence>
<protein>
    <submittedName>
        <fullName evidence="1">Uncharacterized protein</fullName>
    </submittedName>
</protein>
<sequence length="79" mass="8819">MDSEGDTSKGDLSGSQAEKASNVVLAKRTVLNTNRILNICYLMGRIRNRNIQTLTACTNYGIFVRGFLPQIEKWGINKN</sequence>
<keyword evidence="2" id="KW-1185">Reference proteome</keyword>
<comment type="caution">
    <text evidence="1">The sequence shown here is derived from an EMBL/GenBank/DDBJ whole genome shotgun (WGS) entry which is preliminary data.</text>
</comment>